<comment type="caution">
    <text evidence="2">The sequence shown here is derived from an EMBL/GenBank/DDBJ whole genome shotgun (WGS) entry which is preliminary data.</text>
</comment>
<gene>
    <name evidence="2" type="ORF">KVG22_19670</name>
</gene>
<proteinExistence type="predicted"/>
<dbReference type="Pfam" id="PF22262">
    <property type="entry name" value="DUF6950"/>
    <property type="match status" value="1"/>
</dbReference>
<name>A0ABS7RD45_9HYPH</name>
<keyword evidence="3" id="KW-1185">Reference proteome</keyword>
<organism evidence="2 3">
    <name type="scientific">Nitratireductor rhodophyticola</name>
    <dbReference type="NCBI Taxonomy" id="2854036"/>
    <lineage>
        <taxon>Bacteria</taxon>
        <taxon>Pseudomonadati</taxon>
        <taxon>Pseudomonadota</taxon>
        <taxon>Alphaproteobacteria</taxon>
        <taxon>Hyphomicrobiales</taxon>
        <taxon>Phyllobacteriaceae</taxon>
        <taxon>Nitratireductor</taxon>
    </lineage>
</organism>
<reference evidence="2 3" key="1">
    <citation type="submission" date="2021-06" db="EMBL/GenBank/DDBJ databases">
        <title>Nitratireductor porphyridii sp. nov., isolated from a small marine red alga, Porphyridium purpureum in South Korea.</title>
        <authorList>
            <person name="Kim K.H."/>
            <person name="Kristyanto S."/>
            <person name="Jeon C.O."/>
        </authorList>
    </citation>
    <scope>NUCLEOTIDE SEQUENCE [LARGE SCALE GENOMIC DNA]</scope>
    <source>
        <strain evidence="2 3">R6</strain>
    </source>
</reference>
<feature type="domain" description="DUF6950" evidence="1">
    <location>
        <begin position="12"/>
        <end position="139"/>
    </location>
</feature>
<sequence length="139" mass="15625">MTVSVEQRERGERLRAIADALKGKPVEWGVDDCSTLPAQWVAEVAGREFDWPFYDTEEEAARIIAEAGGLVEVWKPITRKLGLVERHDTPEIGDIGIIDTSLGHVGGIWLHGQTFIWRAEEGVRILGVRSHRIVKSWQV</sequence>
<dbReference type="EMBL" id="JAHSQO010000007">
    <property type="protein sequence ID" value="MBY8918829.1"/>
    <property type="molecule type" value="Genomic_DNA"/>
</dbReference>
<dbReference type="InterPro" id="IPR053802">
    <property type="entry name" value="DUF6950"/>
</dbReference>
<dbReference type="Proteomes" id="UP000777661">
    <property type="component" value="Unassembled WGS sequence"/>
</dbReference>
<accession>A0ABS7RD45</accession>
<evidence type="ECO:0000313" key="3">
    <source>
        <dbReference type="Proteomes" id="UP000777661"/>
    </source>
</evidence>
<evidence type="ECO:0000259" key="1">
    <source>
        <dbReference type="Pfam" id="PF22262"/>
    </source>
</evidence>
<dbReference type="RefSeq" id="WP_223004300.1">
    <property type="nucleotide sequence ID" value="NZ_JAHSQO010000007.1"/>
</dbReference>
<protein>
    <recommendedName>
        <fullName evidence="1">DUF6950 domain-containing protein</fullName>
    </recommendedName>
</protein>
<evidence type="ECO:0000313" key="2">
    <source>
        <dbReference type="EMBL" id="MBY8918829.1"/>
    </source>
</evidence>